<evidence type="ECO:0000313" key="1">
    <source>
        <dbReference type="EMBL" id="ORW28178.1"/>
    </source>
</evidence>
<protein>
    <submittedName>
        <fullName evidence="1">Uncharacterized protein</fullName>
    </submittedName>
</protein>
<reference evidence="1 2" key="1">
    <citation type="submission" date="2016-01" db="EMBL/GenBank/DDBJ databases">
        <title>The new phylogeny of the genus Mycobacterium.</title>
        <authorList>
            <person name="Tarcisio F."/>
            <person name="Conor M."/>
            <person name="Antonella G."/>
            <person name="Elisabetta G."/>
            <person name="Giulia F.S."/>
            <person name="Sara T."/>
            <person name="Anna F."/>
            <person name="Clotilde B."/>
            <person name="Roberto B."/>
            <person name="Veronica D.S."/>
            <person name="Fabio R."/>
            <person name="Monica P."/>
            <person name="Olivier J."/>
            <person name="Enrico T."/>
            <person name="Nicola S."/>
        </authorList>
    </citation>
    <scope>NUCLEOTIDE SEQUENCE [LARGE SCALE GENOMIC DNA]</scope>
    <source>
        <strain evidence="1 2">DSM 44572</strain>
    </source>
</reference>
<dbReference type="OrthoDB" id="3171622at2"/>
<name>A0A1X1ZVX7_9MYCO</name>
<dbReference type="EMBL" id="LQPJ01000064">
    <property type="protein sequence ID" value="ORW28178.1"/>
    <property type="molecule type" value="Genomic_DNA"/>
</dbReference>
<proteinExistence type="predicted"/>
<dbReference type="RefSeq" id="WP_085077020.1">
    <property type="nucleotide sequence ID" value="NZ_JACKRZ010000273.1"/>
</dbReference>
<gene>
    <name evidence="1" type="ORF">AWC19_27470</name>
</gene>
<sequence length="136" mass="14043">MATAYKVIAHCVLAKDQNGSTHHHYHHSSGCGPGVIKWLSDEEAEHLLALGMVEAIEITTAEEGSAMAVAHAAEERLAECVEALAGIVDLPADVGAPKAREALRGAGYKFGNDTIAAAVRARKALLSGTGQQACGG</sequence>
<evidence type="ECO:0000313" key="2">
    <source>
        <dbReference type="Proteomes" id="UP000193529"/>
    </source>
</evidence>
<accession>A0A1X1ZVX7</accession>
<organism evidence="1 2">
    <name type="scientific">Mycobacterium palustre</name>
    <dbReference type="NCBI Taxonomy" id="153971"/>
    <lineage>
        <taxon>Bacteria</taxon>
        <taxon>Bacillati</taxon>
        <taxon>Actinomycetota</taxon>
        <taxon>Actinomycetes</taxon>
        <taxon>Mycobacteriales</taxon>
        <taxon>Mycobacteriaceae</taxon>
        <taxon>Mycobacterium</taxon>
        <taxon>Mycobacterium simiae complex</taxon>
    </lineage>
</organism>
<dbReference type="Proteomes" id="UP000193529">
    <property type="component" value="Unassembled WGS sequence"/>
</dbReference>
<keyword evidence="2" id="KW-1185">Reference proteome</keyword>
<dbReference type="STRING" id="153971.AWC19_27470"/>
<dbReference type="AlphaFoldDB" id="A0A1X1ZVX7"/>
<comment type="caution">
    <text evidence="1">The sequence shown here is derived from an EMBL/GenBank/DDBJ whole genome shotgun (WGS) entry which is preliminary data.</text>
</comment>